<keyword evidence="4" id="KW-1185">Reference proteome</keyword>
<evidence type="ECO:0008006" key="5">
    <source>
        <dbReference type="Google" id="ProtNLM"/>
    </source>
</evidence>
<organism evidence="3 4">
    <name type="scientific">Edaphochlamys debaryana</name>
    <dbReference type="NCBI Taxonomy" id="47281"/>
    <lineage>
        <taxon>Eukaryota</taxon>
        <taxon>Viridiplantae</taxon>
        <taxon>Chlorophyta</taxon>
        <taxon>core chlorophytes</taxon>
        <taxon>Chlorophyceae</taxon>
        <taxon>CS clade</taxon>
        <taxon>Chlamydomonadales</taxon>
        <taxon>Chlamydomonadales incertae sedis</taxon>
        <taxon>Edaphochlamys</taxon>
    </lineage>
</organism>
<evidence type="ECO:0000256" key="2">
    <source>
        <dbReference type="SAM" id="SignalP"/>
    </source>
</evidence>
<feature type="chain" id="PRO_5033015903" description="Nucleotide-diphospho-sugar transferase domain-containing protein" evidence="2">
    <location>
        <begin position="19"/>
        <end position="899"/>
    </location>
</feature>
<feature type="signal peptide" evidence="2">
    <location>
        <begin position="1"/>
        <end position="18"/>
    </location>
</feature>
<evidence type="ECO:0000313" key="3">
    <source>
        <dbReference type="EMBL" id="KAG2500462.1"/>
    </source>
</evidence>
<comment type="caution">
    <text evidence="3">The sequence shown here is derived from an EMBL/GenBank/DDBJ whole genome shotgun (WGS) entry which is preliminary data.</text>
</comment>
<feature type="region of interest" description="Disordered" evidence="1">
    <location>
        <begin position="841"/>
        <end position="862"/>
    </location>
</feature>
<dbReference type="OrthoDB" id="527337at2759"/>
<dbReference type="PROSITE" id="PS51257">
    <property type="entry name" value="PROKAR_LIPOPROTEIN"/>
    <property type="match status" value="1"/>
</dbReference>
<evidence type="ECO:0000256" key="1">
    <source>
        <dbReference type="SAM" id="MobiDB-lite"/>
    </source>
</evidence>
<protein>
    <recommendedName>
        <fullName evidence="5">Nucleotide-diphospho-sugar transferase domain-containing protein</fullName>
    </recommendedName>
</protein>
<keyword evidence="2" id="KW-0732">Signal</keyword>
<sequence length="899" mass="96371">MARRVLLLLLSLTASLSGQTAGSGAVSCRNPAFCSTGKLQHYVGPVDSAEQANQAFSLTAWDKELIVFAETRLEQAVHTLDRYRRAGYGHIIPVLVDSEQCQAVVQLMASHGTSRPGLQGAAGNVSCGWYRTADEEGNRFPSGFEYFRHEVGTTAWWRKWFTVARAVSLGYNVMSVDADTLPLGDWYGMVKAPPASDYNMISQAESTEALNGGFTYIQNAAPDGPVAYLLYEGMHRVVRWAENASALVALSPNLIDEYGGVDQEDQTMLSDVLFSCLAGRPVYYFLLRTMGDDAAGWAKLGGREAWMEEVQGEALYKMDVTDAWVNPPLADLVWGDPYPPTQPPPREPGSGRLALQLRTGELRMPHAGGRWPKVYGGYLFAPAGPYTHAYRQAFRDLGVPLPPDPEDAEDEERARATKPERVLLTSVLIGGPLPDGRYSQLGSWLEHGWFLYGRLGHWHLHLNPPYTGGMGHVHAGLPPGLRLDQGKALALMHSGHHNWRLSARLSRSPARAFLATGGLNASDAAAALTRVVAYAKPAFVRAAQELARVAAALGAAVAWPAADCSSDWVLNPEYRNLSKPFRHSIPWVHINTHYTVSPFGKSLDHLKCEWTGFAQRGCLASSRGEIRPYGILAVELDHLVERHRRWAAGAQGPGPAGLRHEYTLRLQASAPGAAAPPPRSTDFQPVSYDDLVSLNADVIKLTAEVRMPYQWGAVLWLDRLVEVAGVLPPSVAEQVARLSADCPGLSATVQASLGALGALRLRAPGAALPLLLLLGAALTLPAASATAGAPVQDPVSSVRLQPREHAPALSGGGLALAPGPAHAMAEDKVFRSRRLLNGNVQVDVSPNQPPSPQAASAGTAAPGVSVSLEHATVDVDSKSGSGCVNIPGIGRVGWGGGCR</sequence>
<reference evidence="3" key="1">
    <citation type="journal article" date="2020" name="bioRxiv">
        <title>Comparative genomics of Chlamydomonas.</title>
        <authorList>
            <person name="Craig R.J."/>
            <person name="Hasan A.R."/>
            <person name="Ness R.W."/>
            <person name="Keightley P.D."/>
        </authorList>
    </citation>
    <scope>NUCLEOTIDE SEQUENCE</scope>
    <source>
        <strain evidence="3">CCAP 11/70</strain>
    </source>
</reference>
<feature type="compositionally biased region" description="Low complexity" evidence="1">
    <location>
        <begin position="853"/>
        <end position="862"/>
    </location>
</feature>
<dbReference type="Proteomes" id="UP000612055">
    <property type="component" value="Unassembled WGS sequence"/>
</dbReference>
<gene>
    <name evidence="3" type="ORF">HYH03_002029</name>
</gene>
<dbReference type="EMBL" id="JAEHOE010000004">
    <property type="protein sequence ID" value="KAG2500462.1"/>
    <property type="molecule type" value="Genomic_DNA"/>
</dbReference>
<evidence type="ECO:0000313" key="4">
    <source>
        <dbReference type="Proteomes" id="UP000612055"/>
    </source>
</evidence>
<name>A0A835YCK0_9CHLO</name>
<dbReference type="AlphaFoldDB" id="A0A835YCK0"/>
<proteinExistence type="predicted"/>
<accession>A0A835YCK0</accession>